<dbReference type="InterPro" id="IPR001846">
    <property type="entry name" value="VWF_type-D"/>
</dbReference>
<sequence length="89" mass="10021">MTYFLIKTLDVLPDGVEPLVVEGRNKVDGQKMAIPYEPNHQLRVTVRGHRLYLVTDFELVISFNGKNNAVISPPVTYAPEACARPVRQL</sequence>
<keyword evidence="2" id="KW-1185">Reference proteome</keyword>
<dbReference type="KEGG" id="pcad:129392791"/>
<dbReference type="OrthoDB" id="10535267at2759"/>
<dbReference type="Proteomes" id="UP000248484">
    <property type="component" value="Chromosome 14"/>
</dbReference>
<feature type="domain" description="VWFD" evidence="1">
    <location>
        <begin position="1"/>
        <end position="89"/>
    </location>
</feature>
<evidence type="ECO:0000313" key="2">
    <source>
        <dbReference type="Proteomes" id="UP000248484"/>
    </source>
</evidence>
<name>A0A9W2X650_PHYMC</name>
<dbReference type="RefSeq" id="XP_054946822.1">
    <property type="nucleotide sequence ID" value="XM_055090847.1"/>
</dbReference>
<dbReference type="RefSeq" id="XP_054946823.1">
    <property type="nucleotide sequence ID" value="XM_055090848.1"/>
</dbReference>
<evidence type="ECO:0000313" key="4">
    <source>
        <dbReference type="RefSeq" id="XP_054946823.1"/>
    </source>
</evidence>
<accession>A0A9W2X650</accession>
<evidence type="ECO:0000259" key="1">
    <source>
        <dbReference type="PROSITE" id="PS51233"/>
    </source>
</evidence>
<dbReference type="GeneID" id="129392791"/>
<protein>
    <submittedName>
        <fullName evidence="3 4">Zonadhesin-like</fullName>
    </submittedName>
</protein>
<dbReference type="PROSITE" id="PS51233">
    <property type="entry name" value="VWFD"/>
    <property type="match status" value="1"/>
</dbReference>
<reference evidence="3 4" key="1">
    <citation type="submission" date="2025-04" db="UniProtKB">
        <authorList>
            <consortium name="RefSeq"/>
        </authorList>
    </citation>
    <scope>IDENTIFICATION</scope>
    <source>
        <tissue evidence="3 4">Muscle</tissue>
    </source>
</reference>
<proteinExistence type="predicted"/>
<dbReference type="AlphaFoldDB" id="A0A9W2X650"/>
<gene>
    <name evidence="3 4" type="primary">LOC129392791</name>
</gene>
<evidence type="ECO:0000313" key="3">
    <source>
        <dbReference type="RefSeq" id="XP_054946822.1"/>
    </source>
</evidence>
<organism evidence="2 3">
    <name type="scientific">Physeter macrocephalus</name>
    <name type="common">Sperm whale</name>
    <name type="synonym">Physeter catodon</name>
    <dbReference type="NCBI Taxonomy" id="9755"/>
    <lineage>
        <taxon>Eukaryota</taxon>
        <taxon>Metazoa</taxon>
        <taxon>Chordata</taxon>
        <taxon>Craniata</taxon>
        <taxon>Vertebrata</taxon>
        <taxon>Euteleostomi</taxon>
        <taxon>Mammalia</taxon>
        <taxon>Eutheria</taxon>
        <taxon>Laurasiatheria</taxon>
        <taxon>Artiodactyla</taxon>
        <taxon>Whippomorpha</taxon>
        <taxon>Cetacea</taxon>
        <taxon>Odontoceti</taxon>
        <taxon>Physeteridae</taxon>
        <taxon>Physeter</taxon>
    </lineage>
</organism>